<dbReference type="EMBL" id="CABVQC010000057">
    <property type="protein sequence ID" value="VWC29487.1"/>
    <property type="molecule type" value="Genomic_DNA"/>
</dbReference>
<organism evidence="1 2">
    <name type="scientific">Burkholderia aenigmatica</name>
    <dbReference type="NCBI Taxonomy" id="2015348"/>
    <lineage>
        <taxon>Bacteria</taxon>
        <taxon>Pseudomonadati</taxon>
        <taxon>Pseudomonadota</taxon>
        <taxon>Betaproteobacteria</taxon>
        <taxon>Burkholderiales</taxon>
        <taxon>Burkholderiaceae</taxon>
        <taxon>Burkholderia</taxon>
        <taxon>Burkholderia cepacia complex</taxon>
    </lineage>
</organism>
<reference evidence="1 2" key="1">
    <citation type="submission" date="2019-09" db="EMBL/GenBank/DDBJ databases">
        <authorList>
            <person name="Depoorter E."/>
        </authorList>
    </citation>
    <scope>NUCLEOTIDE SEQUENCE [LARGE SCALE GENOMIC DNA]</scope>
    <source>
        <strain evidence="1">LMG 13014</strain>
    </source>
</reference>
<evidence type="ECO:0000313" key="2">
    <source>
        <dbReference type="Proteomes" id="UP000494261"/>
    </source>
</evidence>
<proteinExistence type="predicted"/>
<dbReference type="AlphaFoldDB" id="A0A6P2R0D1"/>
<gene>
    <name evidence="1" type="ORF">BLA13014_06178</name>
</gene>
<accession>A0A6P2R0D1</accession>
<dbReference type="Proteomes" id="UP000494261">
    <property type="component" value="Unassembled WGS sequence"/>
</dbReference>
<evidence type="ECO:0000313" key="1">
    <source>
        <dbReference type="EMBL" id="VWC29487.1"/>
    </source>
</evidence>
<sequence>MLKSVEDIFGLDHLGYAGQAGLQGFGGDVFTNL</sequence>
<name>A0A6P2R0D1_9BURK</name>
<protein>
    <submittedName>
        <fullName evidence="1">Phosphoesterase</fullName>
    </submittedName>
</protein>